<evidence type="ECO:0000313" key="1">
    <source>
        <dbReference type="EMBL" id="EDW38689.1"/>
    </source>
</evidence>
<organism evidence="2">
    <name type="scientific">Drosophila persimilis</name>
    <name type="common">Fruit fly</name>
    <dbReference type="NCBI Taxonomy" id="7234"/>
    <lineage>
        <taxon>Eukaryota</taxon>
        <taxon>Metazoa</taxon>
        <taxon>Ecdysozoa</taxon>
        <taxon>Arthropoda</taxon>
        <taxon>Hexapoda</taxon>
        <taxon>Insecta</taxon>
        <taxon>Pterygota</taxon>
        <taxon>Neoptera</taxon>
        <taxon>Endopterygota</taxon>
        <taxon>Diptera</taxon>
        <taxon>Brachycera</taxon>
        <taxon>Muscomorpha</taxon>
        <taxon>Ephydroidea</taxon>
        <taxon>Drosophilidae</taxon>
        <taxon>Drosophila</taxon>
        <taxon>Sophophora</taxon>
    </lineage>
</organism>
<dbReference type="HOGENOM" id="CLU_116900_2_0_1"/>
<dbReference type="InterPro" id="IPR010512">
    <property type="entry name" value="DUF1091"/>
</dbReference>
<proteinExistence type="predicted"/>
<accession>B4HBE7</accession>
<dbReference type="EMBL" id="CH479252">
    <property type="protein sequence ID" value="EDW38689.1"/>
    <property type="molecule type" value="Genomic_DNA"/>
</dbReference>
<dbReference type="PhylomeDB" id="B4HBE7"/>
<dbReference type="KEGG" id="dpe:6603161"/>
<protein>
    <submittedName>
        <fullName evidence="1">GL16242</fullName>
    </submittedName>
</protein>
<dbReference type="AlphaFoldDB" id="B4HBE7"/>
<evidence type="ECO:0000313" key="2">
    <source>
        <dbReference type="Proteomes" id="UP000008744"/>
    </source>
</evidence>
<dbReference type="OMA" id="CRENPVR"/>
<dbReference type="Pfam" id="PF06477">
    <property type="entry name" value="DUF1091"/>
    <property type="match status" value="1"/>
</dbReference>
<name>B4HBE7_DROPE</name>
<reference evidence="1 2" key="1">
    <citation type="journal article" date="2007" name="Nature">
        <title>Evolution of genes and genomes on the Drosophila phylogeny.</title>
        <authorList>
            <consortium name="Drosophila 12 Genomes Consortium"/>
            <person name="Clark A.G."/>
            <person name="Eisen M.B."/>
            <person name="Smith D.R."/>
            <person name="Bergman C.M."/>
            <person name="Oliver B."/>
            <person name="Markow T.A."/>
            <person name="Kaufman T.C."/>
            <person name="Kellis M."/>
            <person name="Gelbart W."/>
            <person name="Iyer V.N."/>
            <person name="Pollard D.A."/>
            <person name="Sackton T.B."/>
            <person name="Larracuente A.M."/>
            <person name="Singh N.D."/>
            <person name="Abad J.P."/>
            <person name="Abt D.N."/>
            <person name="Adryan B."/>
            <person name="Aguade M."/>
            <person name="Akashi H."/>
            <person name="Anderson W.W."/>
            <person name="Aquadro C.F."/>
            <person name="Ardell D.H."/>
            <person name="Arguello R."/>
            <person name="Artieri C.G."/>
            <person name="Barbash D.A."/>
            <person name="Barker D."/>
            <person name="Barsanti P."/>
            <person name="Batterham P."/>
            <person name="Batzoglou S."/>
            <person name="Begun D."/>
            <person name="Bhutkar A."/>
            <person name="Blanco E."/>
            <person name="Bosak S.A."/>
            <person name="Bradley R.K."/>
            <person name="Brand A.D."/>
            <person name="Brent M.R."/>
            <person name="Brooks A.N."/>
            <person name="Brown R.H."/>
            <person name="Butlin R.K."/>
            <person name="Caggese C."/>
            <person name="Calvi B.R."/>
            <person name="Bernardo de Carvalho A."/>
            <person name="Caspi A."/>
            <person name="Castrezana S."/>
            <person name="Celniker S.E."/>
            <person name="Chang J.L."/>
            <person name="Chapple C."/>
            <person name="Chatterji S."/>
            <person name="Chinwalla A."/>
            <person name="Civetta A."/>
            <person name="Clifton S.W."/>
            <person name="Comeron J.M."/>
            <person name="Costello J.C."/>
            <person name="Coyne J.A."/>
            <person name="Daub J."/>
            <person name="David R.G."/>
            <person name="Delcher A.L."/>
            <person name="Delehaunty K."/>
            <person name="Do C.B."/>
            <person name="Ebling H."/>
            <person name="Edwards K."/>
            <person name="Eickbush T."/>
            <person name="Evans J.D."/>
            <person name="Filipski A."/>
            <person name="Findeiss S."/>
            <person name="Freyhult E."/>
            <person name="Fulton L."/>
            <person name="Fulton R."/>
            <person name="Garcia A.C."/>
            <person name="Gardiner A."/>
            <person name="Garfield D.A."/>
            <person name="Garvin B.E."/>
            <person name="Gibson G."/>
            <person name="Gilbert D."/>
            <person name="Gnerre S."/>
            <person name="Godfrey J."/>
            <person name="Good R."/>
            <person name="Gotea V."/>
            <person name="Gravely B."/>
            <person name="Greenberg A.J."/>
            <person name="Griffiths-Jones S."/>
            <person name="Gross S."/>
            <person name="Guigo R."/>
            <person name="Gustafson E.A."/>
            <person name="Haerty W."/>
            <person name="Hahn M.W."/>
            <person name="Halligan D.L."/>
            <person name="Halpern A.L."/>
            <person name="Halter G.M."/>
            <person name="Han M.V."/>
            <person name="Heger A."/>
            <person name="Hillier L."/>
            <person name="Hinrichs A.S."/>
            <person name="Holmes I."/>
            <person name="Hoskins R.A."/>
            <person name="Hubisz M.J."/>
            <person name="Hultmark D."/>
            <person name="Huntley M.A."/>
            <person name="Jaffe D.B."/>
            <person name="Jagadeeshan S."/>
            <person name="Jeck W.R."/>
            <person name="Johnson J."/>
            <person name="Jones C.D."/>
            <person name="Jordan W.C."/>
            <person name="Karpen G.H."/>
            <person name="Kataoka E."/>
            <person name="Keightley P.D."/>
            <person name="Kheradpour P."/>
            <person name="Kirkness E.F."/>
            <person name="Koerich L.B."/>
            <person name="Kristiansen K."/>
            <person name="Kudrna D."/>
            <person name="Kulathinal R.J."/>
            <person name="Kumar S."/>
            <person name="Kwok R."/>
            <person name="Lander E."/>
            <person name="Langley C.H."/>
            <person name="Lapoint R."/>
            <person name="Lazzaro B.P."/>
            <person name="Lee S.J."/>
            <person name="Levesque L."/>
            <person name="Li R."/>
            <person name="Lin C.F."/>
            <person name="Lin M.F."/>
            <person name="Lindblad-Toh K."/>
            <person name="Llopart A."/>
            <person name="Long M."/>
            <person name="Low L."/>
            <person name="Lozovsky E."/>
            <person name="Lu J."/>
            <person name="Luo M."/>
            <person name="Machado C.A."/>
            <person name="Makalowski W."/>
            <person name="Marzo M."/>
            <person name="Matsuda M."/>
            <person name="Matzkin L."/>
            <person name="McAllister B."/>
            <person name="McBride C.S."/>
            <person name="McKernan B."/>
            <person name="McKernan K."/>
            <person name="Mendez-Lago M."/>
            <person name="Minx P."/>
            <person name="Mollenhauer M.U."/>
            <person name="Montooth K."/>
            <person name="Mount S.M."/>
            <person name="Mu X."/>
            <person name="Myers E."/>
            <person name="Negre B."/>
            <person name="Newfeld S."/>
            <person name="Nielsen R."/>
            <person name="Noor M.A."/>
            <person name="O'Grady P."/>
            <person name="Pachter L."/>
            <person name="Papaceit M."/>
            <person name="Parisi M.J."/>
            <person name="Parisi M."/>
            <person name="Parts L."/>
            <person name="Pedersen J.S."/>
            <person name="Pesole G."/>
            <person name="Phillippy A.M."/>
            <person name="Ponting C.P."/>
            <person name="Pop M."/>
            <person name="Porcelli D."/>
            <person name="Powell J.R."/>
            <person name="Prohaska S."/>
            <person name="Pruitt K."/>
            <person name="Puig M."/>
            <person name="Quesneville H."/>
            <person name="Ram K.R."/>
            <person name="Rand D."/>
            <person name="Rasmussen M.D."/>
            <person name="Reed L.K."/>
            <person name="Reenan R."/>
            <person name="Reily A."/>
            <person name="Remington K.A."/>
            <person name="Rieger T.T."/>
            <person name="Ritchie M.G."/>
            <person name="Robin C."/>
            <person name="Rogers Y.H."/>
            <person name="Rohde C."/>
            <person name="Rozas J."/>
            <person name="Rubenfield M.J."/>
            <person name="Ruiz A."/>
            <person name="Russo S."/>
            <person name="Salzberg S.L."/>
            <person name="Sanchez-Gracia A."/>
            <person name="Saranga D.J."/>
            <person name="Sato H."/>
            <person name="Schaeffer S.W."/>
            <person name="Schatz M.C."/>
            <person name="Schlenke T."/>
            <person name="Schwartz R."/>
            <person name="Segarra C."/>
            <person name="Singh R.S."/>
            <person name="Sirot L."/>
            <person name="Sirota M."/>
            <person name="Sisneros N.B."/>
            <person name="Smith C.D."/>
            <person name="Smith T.F."/>
            <person name="Spieth J."/>
            <person name="Stage D.E."/>
            <person name="Stark A."/>
            <person name="Stephan W."/>
            <person name="Strausberg R.L."/>
            <person name="Strempel S."/>
            <person name="Sturgill D."/>
            <person name="Sutton G."/>
            <person name="Sutton G.G."/>
            <person name="Tao W."/>
            <person name="Teichmann S."/>
            <person name="Tobari Y.N."/>
            <person name="Tomimura Y."/>
            <person name="Tsolas J.M."/>
            <person name="Valente V.L."/>
            <person name="Venter E."/>
            <person name="Venter J.C."/>
            <person name="Vicario S."/>
            <person name="Vieira F.G."/>
            <person name="Vilella A.J."/>
            <person name="Villasante A."/>
            <person name="Walenz B."/>
            <person name="Wang J."/>
            <person name="Wasserman M."/>
            <person name="Watts T."/>
            <person name="Wilson D."/>
            <person name="Wilson R.K."/>
            <person name="Wing R.A."/>
            <person name="Wolfner M.F."/>
            <person name="Wong A."/>
            <person name="Wong G.K."/>
            <person name="Wu C.I."/>
            <person name="Wu G."/>
            <person name="Yamamoto D."/>
            <person name="Yang H.P."/>
            <person name="Yang S.P."/>
            <person name="Yorke J.A."/>
            <person name="Yoshida K."/>
            <person name="Zdobnov E."/>
            <person name="Zhang P."/>
            <person name="Zhang Y."/>
            <person name="Zimin A.V."/>
            <person name="Baldwin J."/>
            <person name="Abdouelleil A."/>
            <person name="Abdulkadir J."/>
            <person name="Abebe A."/>
            <person name="Abera B."/>
            <person name="Abreu J."/>
            <person name="Acer S.C."/>
            <person name="Aftuck L."/>
            <person name="Alexander A."/>
            <person name="An P."/>
            <person name="Anderson E."/>
            <person name="Anderson S."/>
            <person name="Arachi H."/>
            <person name="Azer M."/>
            <person name="Bachantsang P."/>
            <person name="Barry A."/>
            <person name="Bayul T."/>
            <person name="Berlin A."/>
            <person name="Bessette D."/>
            <person name="Bloom T."/>
            <person name="Blye J."/>
            <person name="Boguslavskiy L."/>
            <person name="Bonnet C."/>
            <person name="Boukhgalter B."/>
            <person name="Bourzgui I."/>
            <person name="Brown A."/>
            <person name="Cahill P."/>
            <person name="Channer S."/>
            <person name="Cheshatsang Y."/>
            <person name="Chuda L."/>
            <person name="Citroen M."/>
            <person name="Collymore A."/>
            <person name="Cooke P."/>
            <person name="Costello M."/>
            <person name="D'Aco K."/>
            <person name="Daza R."/>
            <person name="De Haan G."/>
            <person name="DeGray S."/>
            <person name="DeMaso C."/>
            <person name="Dhargay N."/>
            <person name="Dooley K."/>
            <person name="Dooley E."/>
            <person name="Doricent M."/>
            <person name="Dorje P."/>
            <person name="Dorjee K."/>
            <person name="Dupes A."/>
            <person name="Elong R."/>
            <person name="Falk J."/>
            <person name="Farina A."/>
            <person name="Faro S."/>
            <person name="Ferguson D."/>
            <person name="Fisher S."/>
            <person name="Foley C.D."/>
            <person name="Franke A."/>
            <person name="Friedrich D."/>
            <person name="Gadbois L."/>
            <person name="Gearin G."/>
            <person name="Gearin C.R."/>
            <person name="Giannoukos G."/>
            <person name="Goode T."/>
            <person name="Graham J."/>
            <person name="Grandbois E."/>
            <person name="Grewal S."/>
            <person name="Gyaltsen K."/>
            <person name="Hafez N."/>
            <person name="Hagos B."/>
            <person name="Hall J."/>
            <person name="Henson C."/>
            <person name="Hollinger A."/>
            <person name="Honan T."/>
            <person name="Huard M.D."/>
            <person name="Hughes L."/>
            <person name="Hurhula B."/>
            <person name="Husby M.E."/>
            <person name="Kamat A."/>
            <person name="Kanga B."/>
            <person name="Kashin S."/>
            <person name="Khazanovich D."/>
            <person name="Kisner P."/>
            <person name="Lance K."/>
            <person name="Lara M."/>
            <person name="Lee W."/>
            <person name="Lennon N."/>
            <person name="Letendre F."/>
            <person name="LeVine R."/>
            <person name="Lipovsky A."/>
            <person name="Liu X."/>
            <person name="Liu J."/>
            <person name="Liu S."/>
            <person name="Lokyitsang T."/>
            <person name="Lokyitsang Y."/>
            <person name="Lubonja R."/>
            <person name="Lui A."/>
            <person name="MacDonald P."/>
            <person name="Magnisalis V."/>
            <person name="Maru K."/>
            <person name="Matthews C."/>
            <person name="McCusker W."/>
            <person name="McDonough S."/>
            <person name="Mehta T."/>
            <person name="Meldrim J."/>
            <person name="Meneus L."/>
            <person name="Mihai O."/>
            <person name="Mihalev A."/>
            <person name="Mihova T."/>
            <person name="Mittelman R."/>
            <person name="Mlenga V."/>
            <person name="Montmayeur A."/>
            <person name="Mulrain L."/>
            <person name="Navidi A."/>
            <person name="Naylor J."/>
            <person name="Negash T."/>
            <person name="Nguyen T."/>
            <person name="Nguyen N."/>
            <person name="Nicol R."/>
            <person name="Norbu C."/>
            <person name="Norbu N."/>
            <person name="Novod N."/>
            <person name="O'Neill B."/>
            <person name="Osman S."/>
            <person name="Markiewicz E."/>
            <person name="Oyono O.L."/>
            <person name="Patti C."/>
            <person name="Phunkhang P."/>
            <person name="Pierre F."/>
            <person name="Priest M."/>
            <person name="Raghuraman S."/>
            <person name="Rege F."/>
            <person name="Reyes R."/>
            <person name="Rise C."/>
            <person name="Rogov P."/>
            <person name="Ross K."/>
            <person name="Ryan E."/>
            <person name="Settipalli S."/>
            <person name="Shea T."/>
            <person name="Sherpa N."/>
            <person name="Shi L."/>
            <person name="Shih D."/>
            <person name="Sparrow T."/>
            <person name="Spaulding J."/>
            <person name="Stalker J."/>
            <person name="Stange-Thomann N."/>
            <person name="Stavropoulos S."/>
            <person name="Stone C."/>
            <person name="Strader C."/>
            <person name="Tesfaye S."/>
            <person name="Thomson T."/>
            <person name="Thoulutsang Y."/>
            <person name="Thoulutsang D."/>
            <person name="Topham K."/>
            <person name="Topping I."/>
            <person name="Tsamla T."/>
            <person name="Vassiliev H."/>
            <person name="Vo A."/>
            <person name="Wangchuk T."/>
            <person name="Wangdi T."/>
            <person name="Weiand M."/>
            <person name="Wilkinson J."/>
            <person name="Wilson A."/>
            <person name="Yadav S."/>
            <person name="Young G."/>
            <person name="Yu Q."/>
            <person name="Zembek L."/>
            <person name="Zhong D."/>
            <person name="Zimmer A."/>
            <person name="Zwirko Z."/>
            <person name="Jaffe D.B."/>
            <person name="Alvarez P."/>
            <person name="Brockman W."/>
            <person name="Butler J."/>
            <person name="Chin C."/>
            <person name="Gnerre S."/>
            <person name="Grabherr M."/>
            <person name="Kleber M."/>
            <person name="Mauceli E."/>
            <person name="MacCallum I."/>
        </authorList>
    </citation>
    <scope>NUCLEOTIDE SEQUENCE [LARGE SCALE GENOMIC DNA]</scope>
    <source>
        <strain evidence="2">MSH-3 / Tucson 14011-0111.49</strain>
    </source>
</reference>
<gene>
    <name evidence="1" type="primary">Dper\GL16242</name>
    <name evidence="1" type="ORF">Dper_GL16242</name>
</gene>
<keyword evidence="2" id="KW-1185">Reference proteome</keyword>
<dbReference type="Proteomes" id="UP000008744">
    <property type="component" value="Unassembled WGS sequence"/>
</dbReference>
<dbReference type="OrthoDB" id="7859583at2759"/>
<sequence length="148" mass="16450">MTNIECLGNPDRVPNFSNYLKAVNMDCYITVPLRNPVARLQWQPFLIDVSINLGDVMSRKNFLPYGVIFRKIAKRFSNLNGSFPISGHTVGMGSGPSLVLPFPIGPYQVSGVVVDRNATASEYVGTVKIFLQAMEPEKSKKRLTSKKQ</sequence>